<evidence type="ECO:0000313" key="2">
    <source>
        <dbReference type="EMBL" id="NYE71583.1"/>
    </source>
</evidence>
<proteinExistence type="predicted"/>
<keyword evidence="3" id="KW-1185">Reference proteome</keyword>
<dbReference type="RefSeq" id="WP_179751827.1">
    <property type="nucleotide sequence ID" value="NZ_JACCBU010000001.1"/>
</dbReference>
<reference evidence="2 3" key="1">
    <citation type="submission" date="2020-07" db="EMBL/GenBank/DDBJ databases">
        <title>Sequencing the genomes of 1000 actinobacteria strains.</title>
        <authorList>
            <person name="Klenk H.-P."/>
        </authorList>
    </citation>
    <scope>NUCLEOTIDE SEQUENCE [LARGE SCALE GENOMIC DNA]</scope>
    <source>
        <strain evidence="2 3">DSM 22083</strain>
    </source>
</reference>
<dbReference type="AlphaFoldDB" id="A0A7Y9I782"/>
<organism evidence="2 3">
    <name type="scientific">Microlunatus parietis</name>
    <dbReference type="NCBI Taxonomy" id="682979"/>
    <lineage>
        <taxon>Bacteria</taxon>
        <taxon>Bacillati</taxon>
        <taxon>Actinomycetota</taxon>
        <taxon>Actinomycetes</taxon>
        <taxon>Propionibacteriales</taxon>
        <taxon>Propionibacteriaceae</taxon>
        <taxon>Microlunatus</taxon>
    </lineage>
</organism>
<feature type="domain" description="Pyridoxamine 5'-phosphate oxidase N-terminal" evidence="1">
    <location>
        <begin position="5"/>
        <end position="76"/>
    </location>
</feature>
<dbReference type="InterPro" id="IPR012349">
    <property type="entry name" value="Split_barrel_FMN-bd"/>
</dbReference>
<protein>
    <recommendedName>
        <fullName evidence="1">Pyridoxamine 5'-phosphate oxidase N-terminal domain-containing protein</fullName>
    </recommendedName>
</protein>
<dbReference type="EMBL" id="JACCBU010000001">
    <property type="protein sequence ID" value="NYE71583.1"/>
    <property type="molecule type" value="Genomic_DNA"/>
</dbReference>
<dbReference type="SUPFAM" id="SSF50475">
    <property type="entry name" value="FMN-binding split barrel"/>
    <property type="match status" value="1"/>
</dbReference>
<comment type="caution">
    <text evidence="2">The sequence shown here is derived from an EMBL/GenBank/DDBJ whole genome shotgun (WGS) entry which is preliminary data.</text>
</comment>
<evidence type="ECO:0000313" key="3">
    <source>
        <dbReference type="Proteomes" id="UP000569914"/>
    </source>
</evidence>
<dbReference type="Pfam" id="PF01243">
    <property type="entry name" value="PNPOx_N"/>
    <property type="match status" value="1"/>
</dbReference>
<dbReference type="Gene3D" id="2.30.110.10">
    <property type="entry name" value="Electron Transport, Fmn-binding Protein, Chain A"/>
    <property type="match status" value="1"/>
</dbReference>
<sequence length="151" mass="16458">MTEEQQAERVLAGTRYLVLSTADADGNPWATPVWYARDGQRFFWVSRPSARHSANLEVRTEAALVVFDSQVPVGGASAYYAKVTAGQVAPDDLADGIAIFSRESEAQELGAWGLDRVTGEAPFRLYCARVTESWVLAEDGGPDRRLPLATP</sequence>
<accession>A0A7Y9I782</accession>
<gene>
    <name evidence="2" type="ORF">BKA15_002912</name>
</gene>
<dbReference type="Proteomes" id="UP000569914">
    <property type="component" value="Unassembled WGS sequence"/>
</dbReference>
<name>A0A7Y9I782_9ACTN</name>
<dbReference type="InterPro" id="IPR011576">
    <property type="entry name" value="Pyridox_Oxase_N"/>
</dbReference>
<evidence type="ECO:0000259" key="1">
    <source>
        <dbReference type="Pfam" id="PF01243"/>
    </source>
</evidence>